<sequence>MDNCLMLLCGDIIDSYLGAFLGVTTLTAAALGNLFSCTSGVVTGRFVEQMAYRAAWFPRVTLNEGQVGSERALRAHTFGSVAGICIGCILGMFPLLFLGIKRKESKQEAAETNTELGSSKEIAELEVGPGVK</sequence>
<dbReference type="GO" id="GO:0016020">
    <property type="term" value="C:membrane"/>
    <property type="evidence" value="ECO:0007669"/>
    <property type="project" value="UniProtKB-SubCell"/>
</dbReference>
<evidence type="ECO:0000313" key="6">
    <source>
        <dbReference type="EMBL" id="CBZ49583.1"/>
    </source>
</evidence>
<dbReference type="EMBL" id="FR823380">
    <property type="protein sequence ID" value="CBZ49583.1"/>
    <property type="molecule type" value="Genomic_DNA"/>
</dbReference>
<evidence type="ECO:0000313" key="7">
    <source>
        <dbReference type="EMBL" id="CEL64163.1"/>
    </source>
</evidence>
<dbReference type="Pfam" id="PF10507">
    <property type="entry name" value="TMEM65"/>
    <property type="match status" value="1"/>
</dbReference>
<keyword evidence="3 5" id="KW-1133">Transmembrane helix</keyword>
<comment type="subcellular location">
    <subcellularLocation>
        <location evidence="1">Membrane</location>
        <topology evidence="1">Multi-pass membrane protein</topology>
    </subcellularLocation>
</comment>
<dbReference type="InParanoid" id="F0V792"/>
<reference evidence="6" key="1">
    <citation type="submission" date="2011-02" db="EMBL/GenBank/DDBJ databases">
        <authorList>
            <person name="Aslett M."/>
        </authorList>
    </citation>
    <scope>NUCLEOTIDE SEQUENCE</scope>
    <source>
        <strain evidence="6">Liverpool</strain>
    </source>
</reference>
<evidence type="ECO:0000256" key="3">
    <source>
        <dbReference type="ARBA" id="ARBA00022989"/>
    </source>
</evidence>
<dbReference type="InterPro" id="IPR019537">
    <property type="entry name" value="TMEM65"/>
</dbReference>
<organism evidence="6 8">
    <name type="scientific">Neospora caninum (strain Liverpool)</name>
    <dbReference type="NCBI Taxonomy" id="572307"/>
    <lineage>
        <taxon>Eukaryota</taxon>
        <taxon>Sar</taxon>
        <taxon>Alveolata</taxon>
        <taxon>Apicomplexa</taxon>
        <taxon>Conoidasida</taxon>
        <taxon>Coccidia</taxon>
        <taxon>Eucoccidiorida</taxon>
        <taxon>Eimeriorina</taxon>
        <taxon>Sarcocystidae</taxon>
        <taxon>Neospora</taxon>
    </lineage>
</organism>
<gene>
    <name evidence="7" type="ORF">BN1204_000770</name>
    <name evidence="6" type="ORF">NCLIV_000770</name>
</gene>
<evidence type="ECO:0000256" key="4">
    <source>
        <dbReference type="ARBA" id="ARBA00023136"/>
    </source>
</evidence>
<evidence type="ECO:0000313" key="8">
    <source>
        <dbReference type="Proteomes" id="UP000007494"/>
    </source>
</evidence>
<dbReference type="GeneID" id="13445761"/>
<dbReference type="eggNOG" id="KOG4619">
    <property type="taxonomic scope" value="Eukaryota"/>
</dbReference>
<evidence type="ECO:0000256" key="2">
    <source>
        <dbReference type="ARBA" id="ARBA00022692"/>
    </source>
</evidence>
<evidence type="ECO:0000256" key="1">
    <source>
        <dbReference type="ARBA" id="ARBA00004141"/>
    </source>
</evidence>
<dbReference type="RefSeq" id="XP_003879618.1">
    <property type="nucleotide sequence ID" value="XM_003879569.1"/>
</dbReference>
<keyword evidence="2 5" id="KW-0812">Transmembrane</keyword>
<reference evidence="7" key="4">
    <citation type="journal article" date="2015" name="PLoS ONE">
        <title>Comprehensive Evaluation of Toxoplasma gondii VEG and Neospora caninum LIV Genomes with Tachyzoite Stage Transcriptome and Proteome Defines Novel Transcript Features.</title>
        <authorList>
            <person name="Ramaprasad A."/>
            <person name="Mourier T."/>
            <person name="Naeem R."/>
            <person name="Malas T.B."/>
            <person name="Moussa E."/>
            <person name="Panigrahi A."/>
            <person name="Vermont S.J."/>
            <person name="Otto T.D."/>
            <person name="Wastling J."/>
            <person name="Pain A."/>
        </authorList>
    </citation>
    <scope>NUCLEOTIDE SEQUENCE</scope>
    <source>
        <strain evidence="7">Liverpool</strain>
    </source>
</reference>
<dbReference type="OrthoDB" id="430821at2759"/>
<reference evidence="6" key="2">
    <citation type="submission" date="2011-03" db="EMBL/GenBank/DDBJ databases">
        <title>Comparative genomics and transcriptomics of Neospora caninum and Toxoplasma gondii.</title>
        <authorList>
            <person name="Reid A.J."/>
            <person name="Sohal A."/>
            <person name="Harris D."/>
            <person name="Quail M."/>
            <person name="Sanders M."/>
            <person name="Berriman M."/>
            <person name="Wastling J.M."/>
            <person name="Pain A."/>
        </authorList>
    </citation>
    <scope>NUCLEOTIDE SEQUENCE</scope>
    <source>
        <strain evidence="6">Liverpool</strain>
    </source>
</reference>
<keyword evidence="4 5" id="KW-0472">Membrane</keyword>
<dbReference type="GO" id="GO:0005739">
    <property type="term" value="C:mitochondrion"/>
    <property type="evidence" value="ECO:0007669"/>
    <property type="project" value="TreeGrafter"/>
</dbReference>
<accession>F0V792</accession>
<reference evidence="8" key="3">
    <citation type="journal article" date="2012" name="PLoS Pathog.">
        <title>Comparative genomics of the apicomplexan parasites Toxoplasma gondii and Neospora caninum: Coccidia differing in host range and transmission strategy.</title>
        <authorList>
            <person name="Reid A.J."/>
            <person name="Vermont S.J."/>
            <person name="Cotton J.A."/>
            <person name="Harris D."/>
            <person name="Hill-Cawthorne G.A."/>
            <person name="Konen-Waisman S."/>
            <person name="Latham S.M."/>
            <person name="Mourier T."/>
            <person name="Norton R."/>
            <person name="Quail M.A."/>
            <person name="Sanders M."/>
            <person name="Shanmugam D."/>
            <person name="Sohal A."/>
            <person name="Wasmuth J.D."/>
            <person name="Brunk B."/>
            <person name="Grigg M.E."/>
            <person name="Howard J.C."/>
            <person name="Parkinson J."/>
            <person name="Roos D.S."/>
            <person name="Trees A.J."/>
            <person name="Berriman M."/>
            <person name="Pain A."/>
            <person name="Wastling J.M."/>
        </authorList>
    </citation>
    <scope>NUCLEOTIDE SEQUENCE [LARGE SCALE GENOMIC DNA]</scope>
    <source>
        <strain evidence="8">Liverpool</strain>
    </source>
</reference>
<dbReference type="EMBL" id="LN714474">
    <property type="protein sequence ID" value="CEL64163.1"/>
    <property type="molecule type" value="Genomic_DNA"/>
</dbReference>
<name>F0V792_NEOCL</name>
<feature type="transmembrane region" description="Helical" evidence="5">
    <location>
        <begin position="78"/>
        <end position="98"/>
    </location>
</feature>
<dbReference type="AlphaFoldDB" id="F0V792"/>
<dbReference type="PANTHER" id="PTHR21706:SF15">
    <property type="entry name" value="TRANSMEMBRANE PROTEIN 65"/>
    <property type="match status" value="1"/>
</dbReference>
<proteinExistence type="predicted"/>
<evidence type="ECO:0000256" key="5">
    <source>
        <dbReference type="SAM" id="Phobius"/>
    </source>
</evidence>
<keyword evidence="8" id="KW-1185">Reference proteome</keyword>
<dbReference type="OMA" id="TGRCVEQ"/>
<protein>
    <submittedName>
        <fullName evidence="6 7">Ga25361, related</fullName>
    </submittedName>
</protein>
<dbReference type="PANTHER" id="PTHR21706">
    <property type="entry name" value="TRANSMEMBRANE PROTEIN 65"/>
    <property type="match status" value="1"/>
</dbReference>
<dbReference type="Proteomes" id="UP000007494">
    <property type="component" value="Chromosome Ia"/>
</dbReference>
<dbReference type="VEuPathDB" id="ToxoDB:NCLIV_000770"/>